<accession>A0A934UNQ7</accession>
<dbReference type="InterPro" id="IPR051199">
    <property type="entry name" value="LPS_LOS_Heptosyltrfase"/>
</dbReference>
<dbReference type="InterPro" id="IPR002201">
    <property type="entry name" value="Glyco_trans_9"/>
</dbReference>
<comment type="caution">
    <text evidence="3">The sequence shown here is derived from an EMBL/GenBank/DDBJ whole genome shotgun (WGS) entry which is preliminary data.</text>
</comment>
<protein>
    <submittedName>
        <fullName evidence="3">Glycosyltransferase family 9 protein</fullName>
    </submittedName>
</protein>
<evidence type="ECO:0000256" key="1">
    <source>
        <dbReference type="ARBA" id="ARBA00022676"/>
    </source>
</evidence>
<organism evidence="3 4">
    <name type="scientific">Mucilaginibacter segetis</name>
    <dbReference type="NCBI Taxonomy" id="2793071"/>
    <lineage>
        <taxon>Bacteria</taxon>
        <taxon>Pseudomonadati</taxon>
        <taxon>Bacteroidota</taxon>
        <taxon>Sphingobacteriia</taxon>
        <taxon>Sphingobacteriales</taxon>
        <taxon>Sphingobacteriaceae</taxon>
        <taxon>Mucilaginibacter</taxon>
    </lineage>
</organism>
<dbReference type="Pfam" id="PF01075">
    <property type="entry name" value="Glyco_transf_9"/>
    <property type="match status" value="1"/>
</dbReference>
<dbReference type="AlphaFoldDB" id="A0A934UNQ7"/>
<name>A0A934UNQ7_9SPHI</name>
<dbReference type="SUPFAM" id="SSF53756">
    <property type="entry name" value="UDP-Glycosyltransferase/glycogen phosphorylase"/>
    <property type="match status" value="1"/>
</dbReference>
<evidence type="ECO:0000313" key="3">
    <source>
        <dbReference type="EMBL" id="MBK0380664.1"/>
    </source>
</evidence>
<dbReference type="Proteomes" id="UP000613193">
    <property type="component" value="Unassembled WGS sequence"/>
</dbReference>
<gene>
    <name evidence="3" type="ORF">I5M19_15175</name>
</gene>
<keyword evidence="1" id="KW-0328">Glycosyltransferase</keyword>
<dbReference type="RefSeq" id="WP_200067207.1">
    <property type="nucleotide sequence ID" value="NZ_JAEHFW010000003.1"/>
</dbReference>
<dbReference type="CDD" id="cd03789">
    <property type="entry name" value="GT9_LPS_heptosyltransferase"/>
    <property type="match status" value="1"/>
</dbReference>
<sequence>MVSAKQKILIYRLGSLGDTVMVLPSFHKIRKTYPEADITLLTNVPINGKAAPLQSILGNSGYFFNRVLSYPIGTRDPALLIQLLKQIRALKIDTVIYLAGVRVSLTLFKTKLTALRDRLFFKAAGAKTLIGFPAVLEDFQLSIDAETGVYEWEAKRLARRLQVLGDIPLNEDAFWDLRLTKEELKAAGNELSALNDPGPFIAASTGTKLQANDWEEHNWETLLKQLSEQLPQWPLIMLGGPDEKERADRCLAAWGGKGLNLCGKTSPRVSGAVLQRANVFIGHDSGPMHLAAAVGTPCVAVFSARNFPQQWYPRGNFNHIIYHQTDCAGCRLDICIEQKKKCILSITASEVQSAVMSVLARNNYNI</sequence>
<dbReference type="GO" id="GO:0009244">
    <property type="term" value="P:lipopolysaccharide core region biosynthetic process"/>
    <property type="evidence" value="ECO:0007669"/>
    <property type="project" value="TreeGrafter"/>
</dbReference>
<dbReference type="Gene3D" id="3.40.50.2000">
    <property type="entry name" value="Glycogen Phosphorylase B"/>
    <property type="match status" value="2"/>
</dbReference>
<keyword evidence="4" id="KW-1185">Reference proteome</keyword>
<evidence type="ECO:0000313" key="4">
    <source>
        <dbReference type="Proteomes" id="UP000613193"/>
    </source>
</evidence>
<proteinExistence type="predicted"/>
<dbReference type="EMBL" id="JAEHFW010000003">
    <property type="protein sequence ID" value="MBK0380664.1"/>
    <property type="molecule type" value="Genomic_DNA"/>
</dbReference>
<dbReference type="PANTHER" id="PTHR30160:SF1">
    <property type="entry name" value="LIPOPOLYSACCHARIDE 1,2-N-ACETYLGLUCOSAMINETRANSFERASE-RELATED"/>
    <property type="match status" value="1"/>
</dbReference>
<reference evidence="3" key="1">
    <citation type="submission" date="2020-12" db="EMBL/GenBank/DDBJ databases">
        <title>Bacterial novel species Mucilaginibacter sp. SD-g isolated from soil.</title>
        <authorList>
            <person name="Jung H.-Y."/>
        </authorList>
    </citation>
    <scope>NUCLEOTIDE SEQUENCE</scope>
    <source>
        <strain evidence="3">SD-g</strain>
    </source>
</reference>
<evidence type="ECO:0000256" key="2">
    <source>
        <dbReference type="ARBA" id="ARBA00022679"/>
    </source>
</evidence>
<keyword evidence="2" id="KW-0808">Transferase</keyword>
<dbReference type="GO" id="GO:0005829">
    <property type="term" value="C:cytosol"/>
    <property type="evidence" value="ECO:0007669"/>
    <property type="project" value="TreeGrafter"/>
</dbReference>
<dbReference type="PANTHER" id="PTHR30160">
    <property type="entry name" value="TETRAACYLDISACCHARIDE 4'-KINASE-RELATED"/>
    <property type="match status" value="1"/>
</dbReference>
<dbReference type="GO" id="GO:0008713">
    <property type="term" value="F:ADP-heptose-lipopolysaccharide heptosyltransferase activity"/>
    <property type="evidence" value="ECO:0007669"/>
    <property type="project" value="TreeGrafter"/>
</dbReference>